<gene>
    <name evidence="14" type="ORF">J5N97_025217</name>
</gene>
<dbReference type="GO" id="GO:0031625">
    <property type="term" value="F:ubiquitin protein ligase binding"/>
    <property type="evidence" value="ECO:0007669"/>
    <property type="project" value="TreeGrafter"/>
</dbReference>
<protein>
    <recommendedName>
        <fullName evidence="13">RING-type domain-containing protein</fullName>
    </recommendedName>
</protein>
<evidence type="ECO:0000256" key="6">
    <source>
        <dbReference type="ARBA" id="ARBA00022771"/>
    </source>
</evidence>
<keyword evidence="15" id="KW-1185">Reference proteome</keyword>
<sequence>MGSPTGFPILPKLIIFITFITSVIDWSIKYFSYSLPFSSTTATTSAIMFDEQKEQHKLKNMQYLHSTIMLYKEVLSAGMYSFSGDCTVCLCEFEGLDKVRLISDCGHVFPLQCIDKWMDYGNQICPLCRTPLFSTHVESRSL</sequence>
<dbReference type="AlphaFoldDB" id="A0A9D5C8I2"/>
<dbReference type="OrthoDB" id="8062037at2759"/>
<dbReference type="GO" id="GO:0016020">
    <property type="term" value="C:membrane"/>
    <property type="evidence" value="ECO:0007669"/>
    <property type="project" value="UniProtKB-SubCell"/>
</dbReference>
<evidence type="ECO:0000256" key="11">
    <source>
        <dbReference type="ARBA" id="ARBA00024209"/>
    </source>
</evidence>
<dbReference type="GO" id="GO:0016740">
    <property type="term" value="F:transferase activity"/>
    <property type="evidence" value="ECO:0007669"/>
    <property type="project" value="UniProtKB-KW"/>
</dbReference>
<dbReference type="PROSITE" id="PS50089">
    <property type="entry name" value="ZF_RING_2"/>
    <property type="match status" value="1"/>
</dbReference>
<dbReference type="InterPro" id="IPR001841">
    <property type="entry name" value="Znf_RING"/>
</dbReference>
<dbReference type="Pfam" id="PF13639">
    <property type="entry name" value="zf-RING_2"/>
    <property type="match status" value="1"/>
</dbReference>
<dbReference type="GO" id="GO:0008270">
    <property type="term" value="F:zinc ion binding"/>
    <property type="evidence" value="ECO:0007669"/>
    <property type="project" value="UniProtKB-KW"/>
</dbReference>
<comment type="caution">
    <text evidence="14">The sequence shown here is derived from an EMBL/GenBank/DDBJ whole genome shotgun (WGS) entry which is preliminary data.</text>
</comment>
<dbReference type="EMBL" id="JAGGNH010000007">
    <property type="protein sequence ID" value="KAJ0968300.1"/>
    <property type="molecule type" value="Genomic_DNA"/>
</dbReference>
<dbReference type="PANTHER" id="PTHR45768">
    <property type="entry name" value="E3 UBIQUITIN-PROTEIN LIGASE RNF13-LIKE"/>
    <property type="match status" value="1"/>
</dbReference>
<evidence type="ECO:0000313" key="14">
    <source>
        <dbReference type="EMBL" id="KAJ0968300.1"/>
    </source>
</evidence>
<evidence type="ECO:0000256" key="9">
    <source>
        <dbReference type="ARBA" id="ARBA00022989"/>
    </source>
</evidence>
<evidence type="ECO:0000256" key="10">
    <source>
        <dbReference type="ARBA" id="ARBA00023136"/>
    </source>
</evidence>
<accession>A0A9D5C8I2</accession>
<dbReference type="SUPFAM" id="SSF57850">
    <property type="entry name" value="RING/U-box"/>
    <property type="match status" value="1"/>
</dbReference>
<keyword evidence="5" id="KW-0479">Metal-binding</keyword>
<comment type="subcellular location">
    <subcellularLocation>
        <location evidence="1">Membrane</location>
        <topology evidence="1">Single-pass membrane protein</topology>
    </subcellularLocation>
</comment>
<dbReference type="Gene3D" id="3.30.40.10">
    <property type="entry name" value="Zinc/RING finger domain, C3HC4 (zinc finger)"/>
    <property type="match status" value="1"/>
</dbReference>
<dbReference type="Proteomes" id="UP001085076">
    <property type="component" value="Miscellaneous, Linkage group lg07"/>
</dbReference>
<comment type="pathway">
    <text evidence="2">Protein modification; protein ubiquitination.</text>
</comment>
<keyword evidence="4" id="KW-0812">Transmembrane</keyword>
<proteinExistence type="inferred from homology"/>
<evidence type="ECO:0000313" key="15">
    <source>
        <dbReference type="Proteomes" id="UP001085076"/>
    </source>
</evidence>
<name>A0A9D5C8I2_9LILI</name>
<organism evidence="14 15">
    <name type="scientific">Dioscorea zingiberensis</name>
    <dbReference type="NCBI Taxonomy" id="325984"/>
    <lineage>
        <taxon>Eukaryota</taxon>
        <taxon>Viridiplantae</taxon>
        <taxon>Streptophyta</taxon>
        <taxon>Embryophyta</taxon>
        <taxon>Tracheophyta</taxon>
        <taxon>Spermatophyta</taxon>
        <taxon>Magnoliopsida</taxon>
        <taxon>Liliopsida</taxon>
        <taxon>Dioscoreales</taxon>
        <taxon>Dioscoreaceae</taxon>
        <taxon>Dioscorea</taxon>
    </lineage>
</organism>
<comment type="similarity">
    <text evidence="11">Belongs to the RING-type zinc finger family. ATL subfamily.</text>
</comment>
<evidence type="ECO:0000256" key="4">
    <source>
        <dbReference type="ARBA" id="ARBA00022692"/>
    </source>
</evidence>
<keyword evidence="9" id="KW-1133">Transmembrane helix</keyword>
<evidence type="ECO:0000259" key="13">
    <source>
        <dbReference type="PROSITE" id="PS50089"/>
    </source>
</evidence>
<keyword evidence="8" id="KW-0862">Zinc</keyword>
<evidence type="ECO:0000256" key="7">
    <source>
        <dbReference type="ARBA" id="ARBA00022786"/>
    </source>
</evidence>
<evidence type="ECO:0000256" key="8">
    <source>
        <dbReference type="ARBA" id="ARBA00022833"/>
    </source>
</evidence>
<evidence type="ECO:0000256" key="1">
    <source>
        <dbReference type="ARBA" id="ARBA00004167"/>
    </source>
</evidence>
<keyword evidence="3" id="KW-0808">Transferase</keyword>
<evidence type="ECO:0000256" key="2">
    <source>
        <dbReference type="ARBA" id="ARBA00004906"/>
    </source>
</evidence>
<dbReference type="InterPro" id="IPR013083">
    <property type="entry name" value="Znf_RING/FYVE/PHD"/>
</dbReference>
<keyword evidence="6 12" id="KW-0863">Zinc-finger</keyword>
<keyword evidence="7" id="KW-0833">Ubl conjugation pathway</keyword>
<reference evidence="14" key="2">
    <citation type="journal article" date="2022" name="Hortic Res">
        <title>The genome of Dioscorea zingiberensis sheds light on the biosynthesis, origin and evolution of the medicinally important diosgenin saponins.</title>
        <authorList>
            <person name="Li Y."/>
            <person name="Tan C."/>
            <person name="Li Z."/>
            <person name="Guo J."/>
            <person name="Li S."/>
            <person name="Chen X."/>
            <person name="Wang C."/>
            <person name="Dai X."/>
            <person name="Yang H."/>
            <person name="Song W."/>
            <person name="Hou L."/>
            <person name="Xu J."/>
            <person name="Tong Z."/>
            <person name="Xu A."/>
            <person name="Yuan X."/>
            <person name="Wang W."/>
            <person name="Yang Q."/>
            <person name="Chen L."/>
            <person name="Sun Z."/>
            <person name="Wang K."/>
            <person name="Pan B."/>
            <person name="Chen J."/>
            <person name="Bao Y."/>
            <person name="Liu F."/>
            <person name="Qi X."/>
            <person name="Gang D.R."/>
            <person name="Wen J."/>
            <person name="Li J."/>
        </authorList>
    </citation>
    <scope>NUCLEOTIDE SEQUENCE</scope>
    <source>
        <strain evidence="14">Dzin_1.0</strain>
    </source>
</reference>
<evidence type="ECO:0000256" key="5">
    <source>
        <dbReference type="ARBA" id="ARBA00022723"/>
    </source>
</evidence>
<reference evidence="14" key="1">
    <citation type="submission" date="2021-03" db="EMBL/GenBank/DDBJ databases">
        <authorList>
            <person name="Li Z."/>
            <person name="Yang C."/>
        </authorList>
    </citation>
    <scope>NUCLEOTIDE SEQUENCE</scope>
    <source>
        <strain evidence="14">Dzin_1.0</strain>
        <tissue evidence="14">Leaf</tissue>
    </source>
</reference>
<evidence type="ECO:0000256" key="3">
    <source>
        <dbReference type="ARBA" id="ARBA00022679"/>
    </source>
</evidence>
<dbReference type="PANTHER" id="PTHR45768:SF18">
    <property type="entry name" value="RING-H2 FINGER PROTEIN ATL47-RELATED"/>
    <property type="match status" value="1"/>
</dbReference>
<evidence type="ECO:0000256" key="12">
    <source>
        <dbReference type="PROSITE-ProRule" id="PRU00175"/>
    </source>
</evidence>
<keyword evidence="10" id="KW-0472">Membrane</keyword>
<feature type="domain" description="RING-type" evidence="13">
    <location>
        <begin position="86"/>
        <end position="129"/>
    </location>
</feature>